<protein>
    <recommendedName>
        <fullName evidence="2">Aminoglycoside phosphotransferase domain-containing protein</fullName>
    </recommendedName>
</protein>
<name>A0ABQ3XW21_9ACTN</name>
<feature type="domain" description="Aminoglycoside phosphotransferase" evidence="2">
    <location>
        <begin position="131"/>
        <end position="175"/>
    </location>
</feature>
<comment type="caution">
    <text evidence="3">The sequence shown here is derived from an EMBL/GenBank/DDBJ whole genome shotgun (WGS) entry which is preliminary data.</text>
</comment>
<feature type="compositionally biased region" description="Basic and acidic residues" evidence="1">
    <location>
        <begin position="12"/>
        <end position="23"/>
    </location>
</feature>
<dbReference type="Pfam" id="PF01636">
    <property type="entry name" value="APH"/>
    <property type="match status" value="2"/>
</dbReference>
<evidence type="ECO:0000313" key="3">
    <source>
        <dbReference type="EMBL" id="GID71927.1"/>
    </source>
</evidence>
<dbReference type="InterPro" id="IPR011009">
    <property type="entry name" value="Kinase-like_dom_sf"/>
</dbReference>
<dbReference type="SUPFAM" id="SSF56112">
    <property type="entry name" value="Protein kinase-like (PK-like)"/>
    <property type="match status" value="1"/>
</dbReference>
<sequence>MEPSSATVTGVTERESTKPETAGRESLGLPFAFGREADVYALGDGRVLRRYRHGGDAEPEAAVMAYAGKWGFPVPHVYEARGTDLVMERLDGPTLAEALVAGDVSLERGATILADLLRALHDLPPMSGNGTTVVHLDAHPENVVLSRRGPVLIDWRNAGDGLADLDTAMAALILGQVAVGAIEHEMGSRAGELLDLFLERAPGDPVRMLDEAVAIKAAQPTLSREEVEQLPVAVARVRGVK</sequence>
<dbReference type="EMBL" id="BOMI01000007">
    <property type="protein sequence ID" value="GID71927.1"/>
    <property type="molecule type" value="Genomic_DNA"/>
</dbReference>
<reference evidence="3 4" key="1">
    <citation type="submission" date="2021-01" db="EMBL/GenBank/DDBJ databases">
        <title>Whole genome shotgun sequence of Actinoplanes deccanensis NBRC 13994.</title>
        <authorList>
            <person name="Komaki H."/>
            <person name="Tamura T."/>
        </authorList>
    </citation>
    <scope>NUCLEOTIDE SEQUENCE [LARGE SCALE GENOMIC DNA]</scope>
    <source>
        <strain evidence="3 4">NBRC 13994</strain>
    </source>
</reference>
<evidence type="ECO:0000256" key="1">
    <source>
        <dbReference type="SAM" id="MobiDB-lite"/>
    </source>
</evidence>
<feature type="compositionally biased region" description="Polar residues" evidence="1">
    <location>
        <begin position="1"/>
        <end position="10"/>
    </location>
</feature>
<evidence type="ECO:0000313" key="4">
    <source>
        <dbReference type="Proteomes" id="UP000609879"/>
    </source>
</evidence>
<accession>A0ABQ3XW21</accession>
<proteinExistence type="predicted"/>
<dbReference type="InterPro" id="IPR002575">
    <property type="entry name" value="Aminoglycoside_PTrfase"/>
</dbReference>
<gene>
    <name evidence="3" type="ORF">Ade02nite_05680</name>
</gene>
<dbReference type="Proteomes" id="UP000609879">
    <property type="component" value="Unassembled WGS sequence"/>
</dbReference>
<dbReference type="Gene3D" id="3.90.1200.10">
    <property type="match status" value="1"/>
</dbReference>
<feature type="region of interest" description="Disordered" evidence="1">
    <location>
        <begin position="1"/>
        <end position="25"/>
    </location>
</feature>
<feature type="domain" description="Aminoglycoside phosphotransferase" evidence="2">
    <location>
        <begin position="30"/>
        <end position="127"/>
    </location>
</feature>
<keyword evidence="4" id="KW-1185">Reference proteome</keyword>
<evidence type="ECO:0000259" key="2">
    <source>
        <dbReference type="Pfam" id="PF01636"/>
    </source>
</evidence>
<organism evidence="3 4">
    <name type="scientific">Paractinoplanes deccanensis</name>
    <dbReference type="NCBI Taxonomy" id="113561"/>
    <lineage>
        <taxon>Bacteria</taxon>
        <taxon>Bacillati</taxon>
        <taxon>Actinomycetota</taxon>
        <taxon>Actinomycetes</taxon>
        <taxon>Micromonosporales</taxon>
        <taxon>Micromonosporaceae</taxon>
        <taxon>Paractinoplanes</taxon>
    </lineage>
</organism>